<dbReference type="HOGENOM" id="CLU_163995_0_0_5"/>
<gene>
    <name evidence="2" type="ORF">HYPDE_26803</name>
</gene>
<proteinExistence type="predicted"/>
<dbReference type="RefSeq" id="WP_015597078.1">
    <property type="nucleotide sequence ID" value="NC_021172.1"/>
</dbReference>
<feature type="domain" description="BRCT" evidence="1">
    <location>
        <begin position="1"/>
        <end position="25"/>
    </location>
</feature>
<keyword evidence="3" id="KW-1185">Reference proteome</keyword>
<dbReference type="InterPro" id="IPR045384">
    <property type="entry name" value="DUF6527"/>
</dbReference>
<dbReference type="Pfam" id="PF20137">
    <property type="entry name" value="BubE"/>
    <property type="match status" value="1"/>
</dbReference>
<dbReference type="Proteomes" id="UP000005952">
    <property type="component" value="Chromosome"/>
</dbReference>
<protein>
    <recommendedName>
        <fullName evidence="1">BRCT domain-containing protein</fullName>
    </recommendedName>
</protein>
<reference evidence="2 3" key="1">
    <citation type="journal article" date="2013" name="Genome Announc.">
        <title>Genome sequences for three denitrifying bacterial strains isolated from a uranium- and nitrate-contaminated subsurface environment.</title>
        <authorList>
            <person name="Venkatramanan R."/>
            <person name="Prakash O."/>
            <person name="Woyke T."/>
            <person name="Chain P."/>
            <person name="Goodwin L.A."/>
            <person name="Watson D."/>
            <person name="Brooks S."/>
            <person name="Kostka J.E."/>
            <person name="Green S.J."/>
        </authorList>
    </citation>
    <scope>NUCLEOTIDE SEQUENCE [LARGE SCALE GENOMIC DNA]</scope>
    <source>
        <strain evidence="2 3">1NES1</strain>
    </source>
</reference>
<dbReference type="STRING" id="670307.HYPDE_26803"/>
<evidence type="ECO:0000259" key="1">
    <source>
        <dbReference type="PROSITE" id="PS50172"/>
    </source>
</evidence>
<accession>N0B949</accession>
<evidence type="ECO:0000313" key="3">
    <source>
        <dbReference type="Proteomes" id="UP000005952"/>
    </source>
</evidence>
<sequence length="113" mass="13246">MIIMPEWIASLLEQFALIPRREFRVCSVPEGPEEHELERGIIYKEVRDGYPKWAHLLCPRCGEHIQIPLAGPKSWRITTDWLRRASIYPSIWQTGSCRAHFFIRKGAILWCAD</sequence>
<dbReference type="OrthoDB" id="8256264at2"/>
<dbReference type="eggNOG" id="ENOG5033FWN">
    <property type="taxonomic scope" value="Bacteria"/>
</dbReference>
<organism evidence="2 3">
    <name type="scientific">Hyphomicrobium denitrificans 1NES1</name>
    <dbReference type="NCBI Taxonomy" id="670307"/>
    <lineage>
        <taxon>Bacteria</taxon>
        <taxon>Pseudomonadati</taxon>
        <taxon>Pseudomonadota</taxon>
        <taxon>Alphaproteobacteria</taxon>
        <taxon>Hyphomicrobiales</taxon>
        <taxon>Hyphomicrobiaceae</taxon>
        <taxon>Hyphomicrobium</taxon>
    </lineage>
</organism>
<evidence type="ECO:0000313" key="2">
    <source>
        <dbReference type="EMBL" id="AGK57041.1"/>
    </source>
</evidence>
<dbReference type="InterPro" id="IPR001357">
    <property type="entry name" value="BRCT_dom"/>
</dbReference>
<dbReference type="KEGG" id="hdt:HYPDE_26803"/>
<dbReference type="EMBL" id="CP005587">
    <property type="protein sequence ID" value="AGK57041.1"/>
    <property type="molecule type" value="Genomic_DNA"/>
</dbReference>
<dbReference type="PROSITE" id="PS50172">
    <property type="entry name" value="BRCT"/>
    <property type="match status" value="1"/>
</dbReference>
<dbReference type="AlphaFoldDB" id="N0B949"/>
<name>N0B949_9HYPH</name>